<feature type="transmembrane region" description="Helical" evidence="1">
    <location>
        <begin position="21"/>
        <end position="39"/>
    </location>
</feature>
<evidence type="ECO:0000313" key="3">
    <source>
        <dbReference type="Proteomes" id="UP000578819"/>
    </source>
</evidence>
<keyword evidence="1" id="KW-0472">Membrane</keyword>
<evidence type="ECO:0008006" key="4">
    <source>
        <dbReference type="Google" id="ProtNLM"/>
    </source>
</evidence>
<reference evidence="2 3" key="1">
    <citation type="submission" date="2020-08" db="EMBL/GenBank/DDBJ databases">
        <title>Sequencing the genomes of 1000 actinobacteria strains.</title>
        <authorList>
            <person name="Klenk H.-P."/>
        </authorList>
    </citation>
    <scope>NUCLEOTIDE SEQUENCE [LARGE SCALE GENOMIC DNA]</scope>
    <source>
        <strain evidence="2 3">DSM 45886</strain>
    </source>
</reference>
<dbReference type="AlphaFoldDB" id="A0A7W7WQ97"/>
<keyword evidence="1" id="KW-1133">Transmembrane helix</keyword>
<evidence type="ECO:0000313" key="2">
    <source>
        <dbReference type="EMBL" id="MBB4960061.1"/>
    </source>
</evidence>
<proteinExistence type="predicted"/>
<name>A0A7W7WQ97_9ACTN</name>
<gene>
    <name evidence="2" type="ORF">FHR38_003794</name>
</gene>
<accession>A0A7W7WQ97</accession>
<sequence>MRFLHPLLRDRNIDGVRQSSFAVAAIIFSTLNVVVLKQAQLRGLWSIIVAVVISVLSLALVASVVQRLFLTIWAHPVLGIWVYESSSGNWGLASIDLRGGELNYSVQLYRTEADAMAAARNEPGFASKCFATVTSVGVTYDRGQVELIYKVGLSQGDYEPRSGMLTLSPLSPGEMKGYWKSDILGDEPTRGTLDLYRPNRRGN</sequence>
<dbReference type="Proteomes" id="UP000578819">
    <property type="component" value="Unassembled WGS sequence"/>
</dbReference>
<organism evidence="2 3">
    <name type="scientific">Micromonospora polyrhachis</name>
    <dbReference type="NCBI Taxonomy" id="1282883"/>
    <lineage>
        <taxon>Bacteria</taxon>
        <taxon>Bacillati</taxon>
        <taxon>Actinomycetota</taxon>
        <taxon>Actinomycetes</taxon>
        <taxon>Micromonosporales</taxon>
        <taxon>Micromonosporaceae</taxon>
        <taxon>Micromonospora</taxon>
    </lineage>
</organism>
<dbReference type="RefSeq" id="WP_184535884.1">
    <property type="nucleotide sequence ID" value="NZ_JACHJW010000001.1"/>
</dbReference>
<keyword evidence="1" id="KW-0812">Transmembrane</keyword>
<dbReference type="EMBL" id="JACHJW010000001">
    <property type="protein sequence ID" value="MBB4960061.1"/>
    <property type="molecule type" value="Genomic_DNA"/>
</dbReference>
<comment type="caution">
    <text evidence="2">The sequence shown here is derived from an EMBL/GenBank/DDBJ whole genome shotgun (WGS) entry which is preliminary data.</text>
</comment>
<evidence type="ECO:0000256" key="1">
    <source>
        <dbReference type="SAM" id="Phobius"/>
    </source>
</evidence>
<protein>
    <recommendedName>
        <fullName evidence="4">SMODS-associating 2TM beta-strand rich effector domain-containing protein</fullName>
    </recommendedName>
</protein>
<feature type="transmembrane region" description="Helical" evidence="1">
    <location>
        <begin position="45"/>
        <end position="65"/>
    </location>
</feature>
<keyword evidence="3" id="KW-1185">Reference proteome</keyword>